<protein>
    <recommendedName>
        <fullName evidence="6">Presequence protease, mitochondrial</fullName>
    </recommendedName>
    <alternativeName>
        <fullName evidence="14">Pitrilysin metalloproteinase</fullName>
    </alternativeName>
</protein>
<comment type="subcellular location">
    <subcellularLocation>
        <location evidence="3">Mitochondrion intermembrane space</location>
    </subcellularLocation>
    <subcellularLocation>
        <location evidence="2">Mitochondrion matrix</location>
    </subcellularLocation>
</comment>
<evidence type="ECO:0000256" key="4">
    <source>
        <dbReference type="ARBA" id="ARBA00007575"/>
    </source>
</evidence>
<keyword evidence="9" id="KW-0378">Hydrolase</keyword>
<keyword evidence="7" id="KW-0645">Protease</keyword>
<dbReference type="Proteomes" id="UP001221413">
    <property type="component" value="Unassembled WGS sequence"/>
</dbReference>
<comment type="cofactor">
    <cofactor evidence="1">
        <name>Zn(2+)</name>
        <dbReference type="ChEBI" id="CHEBI:29105"/>
    </cofactor>
</comment>
<dbReference type="GO" id="GO:0046872">
    <property type="term" value="F:metal ion binding"/>
    <property type="evidence" value="ECO:0007669"/>
    <property type="project" value="UniProtKB-KW"/>
</dbReference>
<comment type="subunit">
    <text evidence="5">Monomer and homodimer; homodimerization is induced by binding of the substrate.</text>
</comment>
<feature type="coiled-coil region" evidence="16">
    <location>
        <begin position="976"/>
        <end position="1023"/>
    </location>
</feature>
<name>A0AAD6J4I3_DREDA</name>
<evidence type="ECO:0000313" key="20">
    <source>
        <dbReference type="Proteomes" id="UP001221413"/>
    </source>
</evidence>
<dbReference type="SMART" id="SM01264">
    <property type="entry name" value="M16C_associated"/>
    <property type="match status" value="1"/>
</dbReference>
<comment type="similarity">
    <text evidence="4">Belongs to the peptidase M16 family. PreP subfamily.</text>
</comment>
<evidence type="ECO:0000256" key="13">
    <source>
        <dbReference type="ARBA" id="ARBA00023128"/>
    </source>
</evidence>
<dbReference type="GO" id="GO:0016485">
    <property type="term" value="P:protein processing"/>
    <property type="evidence" value="ECO:0007669"/>
    <property type="project" value="TreeGrafter"/>
</dbReference>
<feature type="domain" description="Peptidase M16C associated" evidence="18">
    <location>
        <begin position="968"/>
        <end position="1219"/>
    </location>
</feature>
<evidence type="ECO:0000256" key="9">
    <source>
        <dbReference type="ARBA" id="ARBA00022801"/>
    </source>
</evidence>
<comment type="caution">
    <text evidence="19">The sequence shown here is derived from an EMBL/GenBank/DDBJ whole genome shotgun (WGS) entry which is preliminary data.</text>
</comment>
<dbReference type="Gene3D" id="3.30.830.10">
    <property type="entry name" value="Metalloenzyme, LuxS/M16 peptidase-like"/>
    <property type="match status" value="4"/>
</dbReference>
<feature type="region of interest" description="Disordered" evidence="17">
    <location>
        <begin position="110"/>
        <end position="129"/>
    </location>
</feature>
<evidence type="ECO:0000256" key="5">
    <source>
        <dbReference type="ARBA" id="ARBA00011853"/>
    </source>
</evidence>
<evidence type="ECO:0000256" key="7">
    <source>
        <dbReference type="ARBA" id="ARBA00022670"/>
    </source>
</evidence>
<accession>A0AAD6J4I3</accession>
<dbReference type="InterPro" id="IPR007863">
    <property type="entry name" value="Peptidase_M16_C"/>
</dbReference>
<keyword evidence="13" id="KW-0496">Mitochondrion</keyword>
<evidence type="ECO:0000256" key="12">
    <source>
        <dbReference type="ARBA" id="ARBA00023049"/>
    </source>
</evidence>
<keyword evidence="10" id="KW-0862">Zinc</keyword>
<dbReference type="InterPro" id="IPR011249">
    <property type="entry name" value="Metalloenz_LuxS/M16"/>
</dbReference>
<reference evidence="19" key="1">
    <citation type="submission" date="2023-01" db="EMBL/GenBank/DDBJ databases">
        <title>The chitinases involved in constricting ring structure development in the nematode-trapping fungus Drechslerella dactyloides.</title>
        <authorList>
            <person name="Wang R."/>
            <person name="Zhang L."/>
            <person name="Tang P."/>
            <person name="Li S."/>
            <person name="Liang L."/>
        </authorList>
    </citation>
    <scope>NUCLEOTIDE SEQUENCE</scope>
    <source>
        <strain evidence="19">YMF1.00031</strain>
    </source>
</reference>
<evidence type="ECO:0000256" key="15">
    <source>
        <dbReference type="ARBA" id="ARBA00045897"/>
    </source>
</evidence>
<sequence length="1495" mass="167056">MTYREEHFPYGENHAAMEHGRFGARDHAAGASASKMMPEQASLASRPAPEQADGECKIGHGHHFPHHHHHHHIHNEPGEAAIGPAPAPAPPHEQQHHGLPLRGQMPMHAQPVAEQHHHHDHEEHEHRHDYLDDRVRSKNGAESAVIHLTKKHGLDLDGVRAKALERDLEHIATSLSYSMMAQRVHLDPHAMVGDAPTFQVHRARIMSADFRTIVQDFETLANQYGPPADHLSEAGRSRYISAAFNNIVAWFRLMIYNRPENYVEASNPTKHGLRNYFKCFGGCTILVLDIRLNLGIGKDRLTYIAQLIADLESCNLSNEKQGFSVPIMGILCDGSSFEFFSYDGFSKSFSRGLLVSKSAPGATAIARVTLPQITQATGVEYIRALRPLCESFYFLLLKGFLAGLDAYIRRARDYGAGDGTRHYGSEGEWELALAKAVFARNKAVEAGEVAMEGQVTRADRLAQEAKSLLEERSSSAAPRSRHSLLLQRRRFLATAATTTRAVDIANLSKLPPSGLKLRGFTLERAKHVPELELSALQFKHDKTGADYIHVARDDRNNVFSIGFKTNPPDATGLPHILEHTTLCGSKTYPVRDPFFKMLNRSLSNFMNAFTSSDHTTYPFATTNRTDYMNLMDVYLDATLFPLLKETDFKQEGWRIGPENPAEQNSPLAFKGVVYNEMKGQMSDGSYLFYKRFQDHIIPSVNNSGGDPAFIPDLTVEQLRDFHRKHYHPSNAKIFSYGNFPLESTLEKVDAKLSEFDKIAIDTDVKEPISLDEPITITVEGPMDPLADKDAQVKTSLSWITGDTADVVESFALQILSSLLMDGYGSPMYKALIETQLGAEYSPNSGYDGSYKKGIFTIGLQNVKEHQPRAVARETIRTLKAVRNKGFEEQKVEGILHQLEIALKHKTANFGMGLMQRVEPAWFNGVDPFDTLKWNEIVSQFRERYKEGGYLEGLMEKYLIDGHPLAFTMTPSANFEKNLQQAEADRLADKLDELGGEEEARGQLASMENDLLELQEKAKSEDLSSLPTLTVKDIPRNVNPIELRRTVVFESPIQWRVAPTNGLTYFRIFFNFDNYSDEMRKHLPLYAAGLFRLGTPTKTMEMLEDEIKLKTGGITCTPFSASDPCELNKFQEGIVFSGYCLDKNFPALLDILRTLILETDFGRISKVHTLVKGMASGAIDGVAERGHAYAQGFAAAHLTTAAQAAETVGGLAQVKLITNLAQTEDYHDAIDYMKYISYVTQGRQNPMRIAVTCGQEAVARNEAYIAKFLSKLHPGRTMHAPHEIPITAVQGTRSFFPLPFQVNYTATSLKTVPYMHQDSAALTVLGNLLTHKHLHHEIREKGGAYGGGASHGALSGIFSFYSYRDPNPQNTMDVVRDAGEFAVNRSWTERDLEEAKLSIFQGVDAPKSVSSEGMSRYLEKITDAMKQLRREAILDVSAERIQEVAQKYLVDQFDRDRMATVIIGPQNEWATKDNGWSIYEMGAEDPGARMPLKVEL</sequence>
<proteinExistence type="inferred from homology"/>
<dbReference type="FunFam" id="3.30.830.10:FF:000011">
    <property type="entry name" value="Presequence protease, mitochondrial"/>
    <property type="match status" value="1"/>
</dbReference>
<feature type="compositionally biased region" description="Basic and acidic residues" evidence="17">
    <location>
        <begin position="114"/>
        <end position="129"/>
    </location>
</feature>
<evidence type="ECO:0000256" key="17">
    <source>
        <dbReference type="SAM" id="MobiDB-lite"/>
    </source>
</evidence>
<keyword evidence="20" id="KW-1185">Reference proteome</keyword>
<feature type="region of interest" description="Disordered" evidence="17">
    <location>
        <begin position="28"/>
        <end position="103"/>
    </location>
</feature>
<dbReference type="Pfam" id="PF00675">
    <property type="entry name" value="Peptidase_M16"/>
    <property type="match status" value="1"/>
</dbReference>
<evidence type="ECO:0000256" key="14">
    <source>
        <dbReference type="ARBA" id="ARBA00034552"/>
    </source>
</evidence>
<dbReference type="PANTHER" id="PTHR43016">
    <property type="entry name" value="PRESEQUENCE PROTEASE"/>
    <property type="match status" value="1"/>
</dbReference>
<dbReference type="InterPro" id="IPR013578">
    <property type="entry name" value="Peptidase_M16C_assoc"/>
</dbReference>
<evidence type="ECO:0000313" key="19">
    <source>
        <dbReference type="EMBL" id="KAJ6263404.1"/>
    </source>
</evidence>
<dbReference type="EMBL" id="JAQGDS010000002">
    <property type="protein sequence ID" value="KAJ6263404.1"/>
    <property type="molecule type" value="Genomic_DNA"/>
</dbReference>
<comment type="function">
    <text evidence="15">Degrades mitochondrial transit peptides after their cleavage in the intermembrane space or in the matrix, and presequence peptides; clearance of these peptides is required to keep the presequence processing machinery running. Preferentially cleaves the N-terminal side of paired basic amino acid residues. Also degrades other unstructured peptides. May function as an ATP-dependent peptidase as opposed to a metalloendopeptidase.</text>
</comment>
<keyword evidence="16" id="KW-0175">Coiled coil</keyword>
<keyword evidence="11" id="KW-0809">Transit peptide</keyword>
<dbReference type="Pfam" id="PF08367">
    <property type="entry name" value="M16C_assoc"/>
    <property type="match status" value="1"/>
</dbReference>
<evidence type="ECO:0000256" key="6">
    <source>
        <dbReference type="ARBA" id="ARBA00020167"/>
    </source>
</evidence>
<dbReference type="Pfam" id="PF22516">
    <property type="entry name" value="PreP_C"/>
    <property type="match status" value="1"/>
</dbReference>
<evidence type="ECO:0000256" key="8">
    <source>
        <dbReference type="ARBA" id="ARBA00022723"/>
    </source>
</evidence>
<dbReference type="InterPro" id="IPR055130">
    <property type="entry name" value="PreP_C"/>
</dbReference>
<dbReference type="SUPFAM" id="SSF63411">
    <property type="entry name" value="LuxS/MPP-like metallohydrolase"/>
    <property type="match status" value="4"/>
</dbReference>
<evidence type="ECO:0000259" key="18">
    <source>
        <dbReference type="SMART" id="SM01264"/>
    </source>
</evidence>
<dbReference type="GO" id="GO:0005759">
    <property type="term" value="C:mitochondrial matrix"/>
    <property type="evidence" value="ECO:0007669"/>
    <property type="project" value="UniProtKB-SubCell"/>
</dbReference>
<evidence type="ECO:0000256" key="2">
    <source>
        <dbReference type="ARBA" id="ARBA00004305"/>
    </source>
</evidence>
<keyword evidence="12" id="KW-0482">Metalloprotease</keyword>
<gene>
    <name evidence="19" type="ORF">Dda_1967</name>
</gene>
<organism evidence="19 20">
    <name type="scientific">Drechslerella dactyloides</name>
    <name type="common">Nematode-trapping fungus</name>
    <name type="synonym">Arthrobotrys dactyloides</name>
    <dbReference type="NCBI Taxonomy" id="74499"/>
    <lineage>
        <taxon>Eukaryota</taxon>
        <taxon>Fungi</taxon>
        <taxon>Dikarya</taxon>
        <taxon>Ascomycota</taxon>
        <taxon>Pezizomycotina</taxon>
        <taxon>Orbiliomycetes</taxon>
        <taxon>Orbiliales</taxon>
        <taxon>Orbiliaceae</taxon>
        <taxon>Drechslerella</taxon>
    </lineage>
</organism>
<evidence type="ECO:0000256" key="11">
    <source>
        <dbReference type="ARBA" id="ARBA00022946"/>
    </source>
</evidence>
<dbReference type="PANTHER" id="PTHR43016:SF13">
    <property type="entry name" value="PRESEQUENCE PROTEASE, MITOCHONDRIAL"/>
    <property type="match status" value="1"/>
</dbReference>
<dbReference type="GO" id="GO:0004222">
    <property type="term" value="F:metalloendopeptidase activity"/>
    <property type="evidence" value="ECO:0007669"/>
    <property type="project" value="TreeGrafter"/>
</dbReference>
<evidence type="ECO:0000256" key="3">
    <source>
        <dbReference type="ARBA" id="ARBA00004569"/>
    </source>
</evidence>
<keyword evidence="8" id="KW-0479">Metal-binding</keyword>
<dbReference type="InterPro" id="IPR011765">
    <property type="entry name" value="Pept_M16_N"/>
</dbReference>
<feature type="compositionally biased region" description="Basic residues" evidence="17">
    <location>
        <begin position="59"/>
        <end position="73"/>
    </location>
</feature>
<evidence type="ECO:0000256" key="1">
    <source>
        <dbReference type="ARBA" id="ARBA00001947"/>
    </source>
</evidence>
<evidence type="ECO:0000256" key="16">
    <source>
        <dbReference type="SAM" id="Coils"/>
    </source>
</evidence>
<evidence type="ECO:0000256" key="10">
    <source>
        <dbReference type="ARBA" id="ARBA00022833"/>
    </source>
</evidence>
<dbReference type="Pfam" id="PF05193">
    <property type="entry name" value="Peptidase_M16_C"/>
    <property type="match status" value="1"/>
</dbReference>
<dbReference type="FunFam" id="3.30.830.10:FF:000009">
    <property type="entry name" value="Presequence protease, mitochondrial"/>
    <property type="match status" value="1"/>
</dbReference>
<dbReference type="GO" id="GO:0005758">
    <property type="term" value="C:mitochondrial intermembrane space"/>
    <property type="evidence" value="ECO:0007669"/>
    <property type="project" value="UniProtKB-SubCell"/>
</dbReference>
<dbReference type="FunFam" id="3.30.830.10:FF:000013">
    <property type="entry name" value="Mitochondrial presequence protease"/>
    <property type="match status" value="1"/>
</dbReference>